<dbReference type="EMBL" id="GAIX01009682">
    <property type="protein sequence ID" value="JAA82878.1"/>
    <property type="molecule type" value="Transcribed_RNA"/>
</dbReference>
<protein>
    <submittedName>
        <fullName evidence="1">Uncharacterized protein</fullName>
    </submittedName>
</protein>
<reference evidence="1" key="2">
    <citation type="submission" date="2013-05" db="EMBL/GenBank/DDBJ databases">
        <authorList>
            <person name="Carter J.-M."/>
            <person name="Baker S.C."/>
            <person name="Pink R."/>
            <person name="Carter D.R.F."/>
            <person name="Collins A."/>
            <person name="Tomlin J."/>
            <person name="Gibbs M."/>
            <person name="Breuker C.J."/>
        </authorList>
    </citation>
    <scope>NUCLEOTIDE SEQUENCE</scope>
    <source>
        <tissue evidence="1">Ovary</tissue>
    </source>
</reference>
<proteinExistence type="predicted"/>
<name>S4P351_9NEOP</name>
<sequence length="93" mass="10413">MFITQIFSSCMETTALTQNAGSLPTAPIGRRIRTSCTDFFFINVLVGALTAEVCWNSSFEKIIHSTLILVFLYSENDSANINVKIQLSNKVYR</sequence>
<accession>S4P351</accession>
<organism evidence="1">
    <name type="scientific">Pararge aegeria</name>
    <name type="common">speckled wood butterfly</name>
    <dbReference type="NCBI Taxonomy" id="116150"/>
    <lineage>
        <taxon>Eukaryota</taxon>
        <taxon>Metazoa</taxon>
        <taxon>Ecdysozoa</taxon>
        <taxon>Arthropoda</taxon>
        <taxon>Hexapoda</taxon>
        <taxon>Insecta</taxon>
        <taxon>Pterygota</taxon>
        <taxon>Neoptera</taxon>
        <taxon>Endopterygota</taxon>
        <taxon>Lepidoptera</taxon>
        <taxon>Glossata</taxon>
        <taxon>Ditrysia</taxon>
        <taxon>Papilionoidea</taxon>
        <taxon>Nymphalidae</taxon>
        <taxon>Satyrinae</taxon>
        <taxon>Satyrini</taxon>
        <taxon>Parargina</taxon>
        <taxon>Pararge</taxon>
    </lineage>
</organism>
<evidence type="ECO:0000313" key="1">
    <source>
        <dbReference type="EMBL" id="JAA82878.1"/>
    </source>
</evidence>
<dbReference type="AlphaFoldDB" id="S4P351"/>
<reference evidence="1" key="1">
    <citation type="journal article" date="2013" name="BMC Genomics">
        <title>Unscrambling butterfly oogenesis.</title>
        <authorList>
            <person name="Carter J.M."/>
            <person name="Baker S.C."/>
            <person name="Pink R."/>
            <person name="Carter D.R."/>
            <person name="Collins A."/>
            <person name="Tomlin J."/>
            <person name="Gibbs M."/>
            <person name="Breuker C.J."/>
        </authorList>
    </citation>
    <scope>NUCLEOTIDE SEQUENCE</scope>
    <source>
        <tissue evidence="1">Ovary</tissue>
    </source>
</reference>